<keyword evidence="3" id="KW-1185">Reference proteome</keyword>
<name>A0A834X6Q5_9FABA</name>
<accession>A0A834X6Q5</accession>
<dbReference type="AlphaFoldDB" id="A0A834X6Q5"/>
<evidence type="ECO:0000256" key="1">
    <source>
        <dbReference type="SAM" id="MobiDB-lite"/>
    </source>
</evidence>
<evidence type="ECO:0000313" key="3">
    <source>
        <dbReference type="Proteomes" id="UP000634136"/>
    </source>
</evidence>
<dbReference type="Proteomes" id="UP000634136">
    <property type="component" value="Unassembled WGS sequence"/>
</dbReference>
<dbReference type="EMBL" id="JAAIUW010000003">
    <property type="protein sequence ID" value="KAF7839133.1"/>
    <property type="molecule type" value="Genomic_DNA"/>
</dbReference>
<sequence>MEIQSQFSYQSMFRHDLTQLPRDHDNPSSIKSTRIPKFNTKRSV</sequence>
<gene>
    <name evidence="2" type="ORF">G2W53_007615</name>
</gene>
<proteinExistence type="predicted"/>
<evidence type="ECO:0000313" key="2">
    <source>
        <dbReference type="EMBL" id="KAF7839133.1"/>
    </source>
</evidence>
<protein>
    <submittedName>
        <fullName evidence="2">Uncharacterized protein</fullName>
    </submittedName>
</protein>
<reference evidence="2" key="1">
    <citation type="submission" date="2020-09" db="EMBL/GenBank/DDBJ databases">
        <title>Genome-Enabled Discovery of Anthraquinone Biosynthesis in Senna tora.</title>
        <authorList>
            <person name="Kang S.-H."/>
            <person name="Pandey R.P."/>
            <person name="Lee C.-M."/>
            <person name="Sim J.-S."/>
            <person name="Jeong J.-T."/>
            <person name="Choi B.-S."/>
            <person name="Jung M."/>
            <person name="Ginzburg D."/>
            <person name="Zhao K."/>
            <person name="Won S.Y."/>
            <person name="Oh T.-J."/>
            <person name="Yu Y."/>
            <person name="Kim N.-H."/>
            <person name="Lee O.R."/>
            <person name="Lee T.-H."/>
            <person name="Bashyal P."/>
            <person name="Kim T.-S."/>
            <person name="Lee W.-H."/>
            <person name="Kawkins C."/>
            <person name="Kim C.-K."/>
            <person name="Kim J.S."/>
            <person name="Ahn B.O."/>
            <person name="Rhee S.Y."/>
            <person name="Sohng J.K."/>
        </authorList>
    </citation>
    <scope>NUCLEOTIDE SEQUENCE</scope>
    <source>
        <tissue evidence="2">Leaf</tissue>
    </source>
</reference>
<organism evidence="2 3">
    <name type="scientific">Senna tora</name>
    <dbReference type="NCBI Taxonomy" id="362788"/>
    <lineage>
        <taxon>Eukaryota</taxon>
        <taxon>Viridiplantae</taxon>
        <taxon>Streptophyta</taxon>
        <taxon>Embryophyta</taxon>
        <taxon>Tracheophyta</taxon>
        <taxon>Spermatophyta</taxon>
        <taxon>Magnoliopsida</taxon>
        <taxon>eudicotyledons</taxon>
        <taxon>Gunneridae</taxon>
        <taxon>Pentapetalae</taxon>
        <taxon>rosids</taxon>
        <taxon>fabids</taxon>
        <taxon>Fabales</taxon>
        <taxon>Fabaceae</taxon>
        <taxon>Caesalpinioideae</taxon>
        <taxon>Cassia clade</taxon>
        <taxon>Senna</taxon>
    </lineage>
</organism>
<feature type="region of interest" description="Disordered" evidence="1">
    <location>
        <begin position="14"/>
        <end position="44"/>
    </location>
</feature>
<comment type="caution">
    <text evidence="2">The sequence shown here is derived from an EMBL/GenBank/DDBJ whole genome shotgun (WGS) entry which is preliminary data.</text>
</comment>
<feature type="compositionally biased region" description="Basic and acidic residues" evidence="1">
    <location>
        <begin position="14"/>
        <end position="26"/>
    </location>
</feature>